<protein>
    <recommendedName>
        <fullName evidence="4">Acyl-CoA carboxylase subunit epsilon</fullName>
    </recommendedName>
</protein>
<keyword evidence="3" id="KW-1185">Reference proteome</keyword>
<accession>A0ABN3CSF7</accession>
<comment type="caution">
    <text evidence="2">The sequence shown here is derived from an EMBL/GenBank/DDBJ whole genome shotgun (WGS) entry which is preliminary data.</text>
</comment>
<gene>
    <name evidence="2" type="ORF">GCM10009850_078320</name>
</gene>
<proteinExistence type="predicted"/>
<sequence length="69" mass="7413">MELTVVRGTATPDEMAAVAVAIARCLARAGGDRETRWAESGRPSPRGPLPPARPDGWRLSGWSAGRDLW</sequence>
<organism evidence="2 3">
    <name type="scientific">Nonomuraea monospora</name>
    <dbReference type="NCBI Taxonomy" id="568818"/>
    <lineage>
        <taxon>Bacteria</taxon>
        <taxon>Bacillati</taxon>
        <taxon>Actinomycetota</taxon>
        <taxon>Actinomycetes</taxon>
        <taxon>Streptosporangiales</taxon>
        <taxon>Streptosporangiaceae</taxon>
        <taxon>Nonomuraea</taxon>
    </lineage>
</organism>
<name>A0ABN3CSF7_9ACTN</name>
<feature type="region of interest" description="Disordered" evidence="1">
    <location>
        <begin position="32"/>
        <end position="69"/>
    </location>
</feature>
<reference evidence="2 3" key="1">
    <citation type="journal article" date="2019" name="Int. J. Syst. Evol. Microbiol.">
        <title>The Global Catalogue of Microorganisms (GCM) 10K type strain sequencing project: providing services to taxonomists for standard genome sequencing and annotation.</title>
        <authorList>
            <consortium name="The Broad Institute Genomics Platform"/>
            <consortium name="The Broad Institute Genome Sequencing Center for Infectious Disease"/>
            <person name="Wu L."/>
            <person name="Ma J."/>
        </authorList>
    </citation>
    <scope>NUCLEOTIDE SEQUENCE [LARGE SCALE GENOMIC DNA]</scope>
    <source>
        <strain evidence="2 3">JCM 16114</strain>
    </source>
</reference>
<dbReference type="EMBL" id="BAAAQX010000026">
    <property type="protein sequence ID" value="GAA2212370.1"/>
    <property type="molecule type" value="Genomic_DNA"/>
</dbReference>
<dbReference type="RefSeq" id="WP_344486744.1">
    <property type="nucleotide sequence ID" value="NZ_BAAAQX010000026.1"/>
</dbReference>
<evidence type="ECO:0008006" key="4">
    <source>
        <dbReference type="Google" id="ProtNLM"/>
    </source>
</evidence>
<evidence type="ECO:0000313" key="3">
    <source>
        <dbReference type="Proteomes" id="UP001499843"/>
    </source>
</evidence>
<evidence type="ECO:0000313" key="2">
    <source>
        <dbReference type="EMBL" id="GAA2212370.1"/>
    </source>
</evidence>
<evidence type="ECO:0000256" key="1">
    <source>
        <dbReference type="SAM" id="MobiDB-lite"/>
    </source>
</evidence>
<dbReference type="Proteomes" id="UP001499843">
    <property type="component" value="Unassembled WGS sequence"/>
</dbReference>